<evidence type="ECO:0000256" key="4">
    <source>
        <dbReference type="PROSITE-ProRule" id="PRU00473"/>
    </source>
</evidence>
<keyword evidence="3" id="KW-0998">Cell outer membrane</keyword>
<evidence type="ECO:0000259" key="6">
    <source>
        <dbReference type="PROSITE" id="PS51123"/>
    </source>
</evidence>
<dbReference type="Pfam" id="PF00691">
    <property type="entry name" value="OmpA"/>
    <property type="match status" value="1"/>
</dbReference>
<evidence type="ECO:0000256" key="2">
    <source>
        <dbReference type="ARBA" id="ARBA00023136"/>
    </source>
</evidence>
<organism evidence="7">
    <name type="scientific">Magnetospirillum gryphiswaldense</name>
    <dbReference type="NCBI Taxonomy" id="55518"/>
    <lineage>
        <taxon>Bacteria</taxon>
        <taxon>Pseudomonadati</taxon>
        <taxon>Pseudomonadota</taxon>
        <taxon>Alphaproteobacteria</taxon>
        <taxon>Rhodospirillales</taxon>
        <taxon>Rhodospirillaceae</taxon>
        <taxon>Magnetospirillum</taxon>
    </lineage>
</organism>
<evidence type="ECO:0000256" key="5">
    <source>
        <dbReference type="SAM" id="SignalP"/>
    </source>
</evidence>
<keyword evidence="5" id="KW-0732">Signal</keyword>
<dbReference type="PROSITE" id="PS51123">
    <property type="entry name" value="OMPA_2"/>
    <property type="match status" value="1"/>
</dbReference>
<keyword evidence="2 4" id="KW-0472">Membrane</keyword>
<gene>
    <name evidence="7" type="ORF">MGR_3710</name>
</gene>
<dbReference type="InterPro" id="IPR050330">
    <property type="entry name" value="Bact_OuterMem_StrucFunc"/>
</dbReference>
<dbReference type="RefSeq" id="WP_024079888.1">
    <property type="nucleotide sequence ID" value="NZ_CP027527.1"/>
</dbReference>
<sequence>MKSYTMLAAPLLLCGLAACNGTPTNGLIPGSTYQLEELNKARPVGTPFTQALTANYRVLAQAERDEYDWNSSQMFAKKGLVAAQGRVPLPERLDDWYIADKAAEHDLRIARGRLMTMLDSDAQTWAPQWSANALTNFDCWIQEQNEGWQMDEIAACRGAFMTHMQQISAGPKMSVVQPAPAKGTVAGTKPTNYLVFFDFDKADLLPEARGIIASALKAITAEPQGMIKVTGYTDTSGTPSYNDKLSARRGNAVEQALLHGGIAADRISVDSRGESDLFVQTPDGVREPQNRRATIELMGK</sequence>
<evidence type="ECO:0000256" key="3">
    <source>
        <dbReference type="ARBA" id="ARBA00023237"/>
    </source>
</evidence>
<dbReference type="PANTHER" id="PTHR30329">
    <property type="entry name" value="STATOR ELEMENT OF FLAGELLAR MOTOR COMPLEX"/>
    <property type="match status" value="1"/>
</dbReference>
<feature type="signal peptide" evidence="5">
    <location>
        <begin position="1"/>
        <end position="20"/>
    </location>
</feature>
<dbReference type="PRINTS" id="PR01021">
    <property type="entry name" value="OMPADOMAIN"/>
</dbReference>
<evidence type="ECO:0000313" key="7">
    <source>
        <dbReference type="EMBL" id="CAM75145.1"/>
    </source>
</evidence>
<protein>
    <submittedName>
        <fullName evidence="7">Outer membrane protein and related peptidoglycan-associated lipo protein</fullName>
    </submittedName>
</protein>
<dbReference type="EMBL" id="CU459003">
    <property type="protein sequence ID" value="CAM75145.1"/>
    <property type="molecule type" value="Genomic_DNA"/>
</dbReference>
<dbReference type="InterPro" id="IPR006665">
    <property type="entry name" value="OmpA-like"/>
</dbReference>
<dbReference type="SUPFAM" id="SSF103088">
    <property type="entry name" value="OmpA-like"/>
    <property type="match status" value="1"/>
</dbReference>
<dbReference type="Gene3D" id="3.30.1330.60">
    <property type="entry name" value="OmpA-like domain"/>
    <property type="match status" value="1"/>
</dbReference>
<dbReference type="GO" id="GO:0009279">
    <property type="term" value="C:cell outer membrane"/>
    <property type="evidence" value="ECO:0007669"/>
    <property type="project" value="UniProtKB-SubCell"/>
</dbReference>
<dbReference type="InterPro" id="IPR036737">
    <property type="entry name" value="OmpA-like_sf"/>
</dbReference>
<evidence type="ECO:0000256" key="1">
    <source>
        <dbReference type="ARBA" id="ARBA00004442"/>
    </source>
</evidence>
<dbReference type="AlphaFoldDB" id="A4TWY8"/>
<dbReference type="InterPro" id="IPR006664">
    <property type="entry name" value="OMP_bac"/>
</dbReference>
<dbReference type="PROSITE" id="PS51257">
    <property type="entry name" value="PROKAR_LIPOPROTEIN"/>
    <property type="match status" value="1"/>
</dbReference>
<comment type="subcellular location">
    <subcellularLocation>
        <location evidence="1">Cell outer membrane</location>
    </subcellularLocation>
</comment>
<dbReference type="PANTHER" id="PTHR30329:SF21">
    <property type="entry name" value="LIPOPROTEIN YIAD-RELATED"/>
    <property type="match status" value="1"/>
</dbReference>
<feature type="chain" id="PRO_5002673152" evidence="5">
    <location>
        <begin position="21"/>
        <end position="300"/>
    </location>
</feature>
<dbReference type="CDD" id="cd07185">
    <property type="entry name" value="OmpA_C-like"/>
    <property type="match status" value="1"/>
</dbReference>
<reference evidence="7" key="1">
    <citation type="journal article" date="2007" name="J. Bacteriol.">
        <title>Comparative genome analysis of four magnetotactic bacteria reveals a complex set of group-specific genes implicated in magnetosome biomineralization and function.</title>
        <authorList>
            <person name="Richter M."/>
            <person name="Kube M."/>
            <person name="Bazylinski D.A."/>
            <person name="Lombardot T."/>
            <person name="Gloeckner F.O."/>
            <person name="Reinhardt R."/>
            <person name="Schueler D."/>
        </authorList>
    </citation>
    <scope>NUCLEOTIDE SEQUENCE</scope>
    <source>
        <strain evidence="7">MSR-1</strain>
    </source>
</reference>
<name>A4TWY8_9PROT</name>
<feature type="domain" description="OmpA-like" evidence="6">
    <location>
        <begin position="184"/>
        <end position="300"/>
    </location>
</feature>
<proteinExistence type="predicted"/>
<accession>A4TWY8</accession>